<evidence type="ECO:0000256" key="2">
    <source>
        <dbReference type="ARBA" id="ARBA00022692"/>
    </source>
</evidence>
<evidence type="ECO:0000313" key="8">
    <source>
        <dbReference type="Proteomes" id="UP001291623"/>
    </source>
</evidence>
<evidence type="ECO:0008006" key="9">
    <source>
        <dbReference type="Google" id="ProtNLM"/>
    </source>
</evidence>
<evidence type="ECO:0000256" key="4">
    <source>
        <dbReference type="ARBA" id="ARBA00022989"/>
    </source>
</evidence>
<dbReference type="PANTHER" id="PTHR48063:SF103">
    <property type="entry name" value="LEUCINE-RICH RECEPTOR-LIKE KINASE FAMILY PROTEIN"/>
    <property type="match status" value="1"/>
</dbReference>
<keyword evidence="8" id="KW-1185">Reference proteome</keyword>
<dbReference type="InterPro" id="IPR032675">
    <property type="entry name" value="LRR_dom_sf"/>
</dbReference>
<dbReference type="InterPro" id="IPR001611">
    <property type="entry name" value="Leu-rich_rpt"/>
</dbReference>
<accession>A0AAE1VQ22</accession>
<dbReference type="SUPFAM" id="SSF52047">
    <property type="entry name" value="RNI-like"/>
    <property type="match status" value="1"/>
</dbReference>
<sequence length="318" mass="35583">MLTGNISSSLVKLQYLKYLDLSSNNFGGEKPKFISYLKRLEYLNLSAEASLNGFTGLILPQLQNLTYLRALDLGGNSFTVKSLEWLSHLVYLEYLDLSLSDMQEKNWLQEIIKLTNLRELHLSVIRLSSCNLGPHFPKWLQTQNNYSDLDVSLAGTELAGLGILSLQFKEFSGSIPPSICQLQSIQLLDLSGNHLSGRIPQCFGNFTTLQLLKDGSSVGYDFNPYVSRGAIVYHGNALVQWKNKESEYHNTLWLLKTIDLSSNELVGDIPEDLSRMNTLLSLNLSRNNLTGNIIEGIGLMKMLECLDLSGINSRGRSQ</sequence>
<keyword evidence="4" id="KW-1133">Transmembrane helix</keyword>
<keyword evidence="6" id="KW-0325">Glycoprotein</keyword>
<evidence type="ECO:0000256" key="6">
    <source>
        <dbReference type="ARBA" id="ARBA00023180"/>
    </source>
</evidence>
<evidence type="ECO:0000313" key="7">
    <source>
        <dbReference type="EMBL" id="KAK4368889.1"/>
    </source>
</evidence>
<protein>
    <recommendedName>
        <fullName evidence="9">Toll-like receptor 3</fullName>
    </recommendedName>
</protein>
<keyword evidence="2" id="KW-0812">Transmembrane</keyword>
<comment type="caution">
    <text evidence="7">The sequence shown here is derived from an EMBL/GenBank/DDBJ whole genome shotgun (WGS) entry which is preliminary data.</text>
</comment>
<organism evidence="7 8">
    <name type="scientific">Anisodus tanguticus</name>
    <dbReference type="NCBI Taxonomy" id="243964"/>
    <lineage>
        <taxon>Eukaryota</taxon>
        <taxon>Viridiplantae</taxon>
        <taxon>Streptophyta</taxon>
        <taxon>Embryophyta</taxon>
        <taxon>Tracheophyta</taxon>
        <taxon>Spermatophyta</taxon>
        <taxon>Magnoliopsida</taxon>
        <taxon>eudicotyledons</taxon>
        <taxon>Gunneridae</taxon>
        <taxon>Pentapetalae</taxon>
        <taxon>asterids</taxon>
        <taxon>lamiids</taxon>
        <taxon>Solanales</taxon>
        <taxon>Solanaceae</taxon>
        <taxon>Solanoideae</taxon>
        <taxon>Hyoscyameae</taxon>
        <taxon>Anisodus</taxon>
    </lineage>
</organism>
<comment type="subcellular location">
    <subcellularLocation>
        <location evidence="1">Membrane</location>
        <topology evidence="1">Single-pass type I membrane protein</topology>
    </subcellularLocation>
</comment>
<evidence type="ECO:0000256" key="5">
    <source>
        <dbReference type="ARBA" id="ARBA00023136"/>
    </source>
</evidence>
<dbReference type="InterPro" id="IPR046956">
    <property type="entry name" value="RLP23-like"/>
</dbReference>
<keyword evidence="5" id="KW-0472">Membrane</keyword>
<dbReference type="PANTHER" id="PTHR48063">
    <property type="entry name" value="LRR RECEPTOR-LIKE KINASE"/>
    <property type="match status" value="1"/>
</dbReference>
<dbReference type="Pfam" id="PF00560">
    <property type="entry name" value="LRR_1"/>
    <property type="match status" value="4"/>
</dbReference>
<keyword evidence="3" id="KW-0732">Signal</keyword>
<gene>
    <name evidence="7" type="ORF">RND71_012681</name>
</gene>
<reference evidence="7" key="1">
    <citation type="submission" date="2023-12" db="EMBL/GenBank/DDBJ databases">
        <title>Genome assembly of Anisodus tanguticus.</title>
        <authorList>
            <person name="Wang Y.-J."/>
        </authorList>
    </citation>
    <scope>NUCLEOTIDE SEQUENCE</scope>
    <source>
        <strain evidence="7">KB-2021</strain>
        <tissue evidence="7">Leaf</tissue>
    </source>
</reference>
<dbReference type="GO" id="GO:0016020">
    <property type="term" value="C:membrane"/>
    <property type="evidence" value="ECO:0007669"/>
    <property type="project" value="UniProtKB-SubCell"/>
</dbReference>
<proteinExistence type="predicted"/>
<name>A0AAE1VQ22_9SOLA</name>
<evidence type="ECO:0000256" key="1">
    <source>
        <dbReference type="ARBA" id="ARBA00004479"/>
    </source>
</evidence>
<evidence type="ECO:0000256" key="3">
    <source>
        <dbReference type="ARBA" id="ARBA00022729"/>
    </source>
</evidence>
<dbReference type="Pfam" id="PF13516">
    <property type="entry name" value="LRR_6"/>
    <property type="match status" value="1"/>
</dbReference>
<dbReference type="AlphaFoldDB" id="A0AAE1VQ22"/>
<dbReference type="EMBL" id="JAVYJV010000006">
    <property type="protein sequence ID" value="KAK4368889.1"/>
    <property type="molecule type" value="Genomic_DNA"/>
</dbReference>
<dbReference type="Proteomes" id="UP001291623">
    <property type="component" value="Unassembled WGS sequence"/>
</dbReference>
<dbReference type="Gene3D" id="3.80.10.10">
    <property type="entry name" value="Ribonuclease Inhibitor"/>
    <property type="match status" value="4"/>
</dbReference>